<dbReference type="AlphaFoldDB" id="A0A8T0T3I7"/>
<proteinExistence type="predicted"/>
<name>A0A8T0T3I7_PANVG</name>
<organism evidence="2 3">
    <name type="scientific">Panicum virgatum</name>
    <name type="common">Blackwell switchgrass</name>
    <dbReference type="NCBI Taxonomy" id="38727"/>
    <lineage>
        <taxon>Eukaryota</taxon>
        <taxon>Viridiplantae</taxon>
        <taxon>Streptophyta</taxon>
        <taxon>Embryophyta</taxon>
        <taxon>Tracheophyta</taxon>
        <taxon>Spermatophyta</taxon>
        <taxon>Magnoliopsida</taxon>
        <taxon>Liliopsida</taxon>
        <taxon>Poales</taxon>
        <taxon>Poaceae</taxon>
        <taxon>PACMAD clade</taxon>
        <taxon>Panicoideae</taxon>
        <taxon>Panicodae</taxon>
        <taxon>Paniceae</taxon>
        <taxon>Panicinae</taxon>
        <taxon>Panicum</taxon>
        <taxon>Panicum sect. Hiantes</taxon>
    </lineage>
</organism>
<protein>
    <submittedName>
        <fullName evidence="2">Uncharacterized protein</fullName>
    </submittedName>
</protein>
<evidence type="ECO:0000256" key="1">
    <source>
        <dbReference type="SAM" id="MobiDB-lite"/>
    </source>
</evidence>
<dbReference type="Proteomes" id="UP000823388">
    <property type="component" value="Chromosome 4N"/>
</dbReference>
<evidence type="ECO:0000313" key="2">
    <source>
        <dbReference type="EMBL" id="KAG2606242.1"/>
    </source>
</evidence>
<comment type="caution">
    <text evidence="2">The sequence shown here is derived from an EMBL/GenBank/DDBJ whole genome shotgun (WGS) entry which is preliminary data.</text>
</comment>
<sequence length="143" mass="15213">MAPPVRGFMADLRRVAPRPAPPHAPPGRSGTEHRPLIDDEGFQLVVPRRRSRAARAGPRHPPGTTKTAGARGPCQSLLQLSVVQPCRCKMPQPFPLPALRGGWPLGSELQEVPPGCPAWPGPWSSCSPPTPGRRCDDGLASSA</sequence>
<keyword evidence="3" id="KW-1185">Reference proteome</keyword>
<accession>A0A8T0T3I7</accession>
<gene>
    <name evidence="2" type="ORF">PVAP13_4NG211333</name>
</gene>
<feature type="region of interest" description="Disordered" evidence="1">
    <location>
        <begin position="1"/>
        <end position="72"/>
    </location>
</feature>
<dbReference type="EMBL" id="CM029044">
    <property type="protein sequence ID" value="KAG2606242.1"/>
    <property type="molecule type" value="Genomic_DNA"/>
</dbReference>
<reference evidence="2" key="1">
    <citation type="submission" date="2020-05" db="EMBL/GenBank/DDBJ databases">
        <title>WGS assembly of Panicum virgatum.</title>
        <authorList>
            <person name="Lovell J.T."/>
            <person name="Jenkins J."/>
            <person name="Shu S."/>
            <person name="Juenger T.E."/>
            <person name="Schmutz J."/>
        </authorList>
    </citation>
    <scope>NUCLEOTIDE SEQUENCE</scope>
    <source>
        <strain evidence="2">AP13</strain>
    </source>
</reference>
<feature type="region of interest" description="Disordered" evidence="1">
    <location>
        <begin position="114"/>
        <end position="143"/>
    </location>
</feature>
<evidence type="ECO:0000313" key="3">
    <source>
        <dbReference type="Proteomes" id="UP000823388"/>
    </source>
</evidence>